<keyword evidence="10" id="KW-1185">Reference proteome</keyword>
<dbReference type="GO" id="GO:0005524">
    <property type="term" value="F:ATP binding"/>
    <property type="evidence" value="ECO:0007669"/>
    <property type="project" value="UniProtKB-KW"/>
</dbReference>
<dbReference type="RefSeq" id="WP_200595369.1">
    <property type="nucleotide sequence ID" value="NZ_JAEPBG010000010.1"/>
</dbReference>
<dbReference type="GO" id="GO:0015833">
    <property type="term" value="P:peptide transport"/>
    <property type="evidence" value="ECO:0007669"/>
    <property type="project" value="InterPro"/>
</dbReference>
<dbReference type="PROSITE" id="PS00211">
    <property type="entry name" value="ABC_TRANSPORTER_1"/>
    <property type="match status" value="1"/>
</dbReference>
<proteinExistence type="inferred from homology"/>
<evidence type="ECO:0000313" key="10">
    <source>
        <dbReference type="Proteomes" id="UP000622890"/>
    </source>
</evidence>
<dbReference type="Pfam" id="PF00005">
    <property type="entry name" value="ABC_tran"/>
    <property type="match status" value="1"/>
</dbReference>
<dbReference type="InterPro" id="IPR050388">
    <property type="entry name" value="ABC_Ni/Peptide_Import"/>
</dbReference>
<dbReference type="InterPro" id="IPR027417">
    <property type="entry name" value="P-loop_NTPase"/>
</dbReference>
<dbReference type="InterPro" id="IPR003439">
    <property type="entry name" value="ABC_transporter-like_ATP-bd"/>
</dbReference>
<dbReference type="NCBIfam" id="TIGR01727">
    <property type="entry name" value="oligo_HPY"/>
    <property type="match status" value="1"/>
</dbReference>
<evidence type="ECO:0000256" key="7">
    <source>
        <dbReference type="ARBA" id="ARBA00023136"/>
    </source>
</evidence>
<protein>
    <submittedName>
        <fullName evidence="9">ABC transporter ATP-binding protein</fullName>
    </submittedName>
</protein>
<evidence type="ECO:0000313" key="9">
    <source>
        <dbReference type="EMBL" id="MBK4737072.1"/>
    </source>
</evidence>
<dbReference type="GO" id="GO:0055085">
    <property type="term" value="P:transmembrane transport"/>
    <property type="evidence" value="ECO:0007669"/>
    <property type="project" value="UniProtKB-ARBA"/>
</dbReference>
<dbReference type="CDD" id="cd03257">
    <property type="entry name" value="ABC_NikE_OppD_transporters"/>
    <property type="match status" value="1"/>
</dbReference>
<dbReference type="PANTHER" id="PTHR43297:SF2">
    <property type="entry name" value="DIPEPTIDE TRANSPORT ATP-BINDING PROTEIN DPPD"/>
    <property type="match status" value="1"/>
</dbReference>
<evidence type="ECO:0000256" key="6">
    <source>
        <dbReference type="ARBA" id="ARBA00022840"/>
    </source>
</evidence>
<name>A0A934T192_9BURK</name>
<organism evidence="9 10">
    <name type="scientific">Noviherbaspirillum pedocola</name>
    <dbReference type="NCBI Taxonomy" id="2801341"/>
    <lineage>
        <taxon>Bacteria</taxon>
        <taxon>Pseudomonadati</taxon>
        <taxon>Pseudomonadota</taxon>
        <taxon>Betaproteobacteria</taxon>
        <taxon>Burkholderiales</taxon>
        <taxon>Oxalobacteraceae</taxon>
        <taxon>Noviherbaspirillum</taxon>
    </lineage>
</organism>
<dbReference type="PANTHER" id="PTHR43297">
    <property type="entry name" value="OLIGOPEPTIDE TRANSPORT ATP-BINDING PROTEIN APPD"/>
    <property type="match status" value="1"/>
</dbReference>
<comment type="subcellular location">
    <subcellularLocation>
        <location evidence="1">Cell inner membrane</location>
        <topology evidence="1">Peripheral membrane protein</topology>
    </subcellularLocation>
</comment>
<dbReference type="Pfam" id="PF08352">
    <property type="entry name" value="oligo_HPY"/>
    <property type="match status" value="1"/>
</dbReference>
<keyword evidence="4" id="KW-1003">Cell membrane</keyword>
<keyword evidence="3" id="KW-0813">Transport</keyword>
<dbReference type="Gene3D" id="3.40.50.300">
    <property type="entry name" value="P-loop containing nucleotide triphosphate hydrolases"/>
    <property type="match status" value="1"/>
</dbReference>
<evidence type="ECO:0000256" key="2">
    <source>
        <dbReference type="ARBA" id="ARBA00005417"/>
    </source>
</evidence>
<evidence type="ECO:0000256" key="3">
    <source>
        <dbReference type="ARBA" id="ARBA00022448"/>
    </source>
</evidence>
<dbReference type="AlphaFoldDB" id="A0A934T192"/>
<comment type="similarity">
    <text evidence="2">Belongs to the ABC transporter superfamily.</text>
</comment>
<reference evidence="9" key="1">
    <citation type="submission" date="2021-01" db="EMBL/GenBank/DDBJ databases">
        <title>Genome sequence of strain Noviherbaspirillum sp. DKR-6.</title>
        <authorList>
            <person name="Chaudhary D.K."/>
        </authorList>
    </citation>
    <scope>NUCLEOTIDE SEQUENCE</scope>
    <source>
        <strain evidence="9">DKR-6</strain>
    </source>
</reference>
<evidence type="ECO:0000256" key="4">
    <source>
        <dbReference type="ARBA" id="ARBA00022475"/>
    </source>
</evidence>
<evidence type="ECO:0000256" key="5">
    <source>
        <dbReference type="ARBA" id="ARBA00022741"/>
    </source>
</evidence>
<comment type="caution">
    <text evidence="9">The sequence shown here is derived from an EMBL/GenBank/DDBJ whole genome shotgun (WGS) entry which is preliminary data.</text>
</comment>
<dbReference type="FunFam" id="3.40.50.300:FF:000016">
    <property type="entry name" value="Oligopeptide ABC transporter ATP-binding component"/>
    <property type="match status" value="1"/>
</dbReference>
<feature type="domain" description="ABC transporter" evidence="8">
    <location>
        <begin position="11"/>
        <end position="261"/>
    </location>
</feature>
<dbReference type="SUPFAM" id="SSF52540">
    <property type="entry name" value="P-loop containing nucleoside triphosphate hydrolases"/>
    <property type="match status" value="1"/>
</dbReference>
<gene>
    <name evidence="9" type="ORF">JJB74_20830</name>
</gene>
<sequence>MDDRHSGAPVLAVENLRTEFITREGRVRAVDDVSFSLAAGEILGLVGESGSGKSMTGYSIMGLVDAPGQVTGGSIRLNGRELRGLPEGGMRQLRGDRIAMIFQDPMMTLNPVLRIDTQMIEAVLAHHRVGRERAREMARDALARVGLADPEEKLLAYPHQFSGGMRQRVAIAIALLNRPDVIICDEPTTALDVTTQNQILYEMQTLCRESGSALIWISHDLAVVAGLADRIAVMYAGQLVESGSVDAVLDHARHPYTRGLIASSPSRNARGAPLAQIAGSTPSPLAWPSGCRFRDRCPRATDICATAPDTDHEGGHAWRCFHPVFEDAGDDCHDCGDRDDREEAP</sequence>
<evidence type="ECO:0000259" key="8">
    <source>
        <dbReference type="PROSITE" id="PS50893"/>
    </source>
</evidence>
<dbReference type="SMART" id="SM00382">
    <property type="entry name" value="AAA"/>
    <property type="match status" value="1"/>
</dbReference>
<dbReference type="GO" id="GO:0005886">
    <property type="term" value="C:plasma membrane"/>
    <property type="evidence" value="ECO:0007669"/>
    <property type="project" value="UniProtKB-SubCell"/>
</dbReference>
<keyword evidence="6 9" id="KW-0067">ATP-binding</keyword>
<accession>A0A934T192</accession>
<dbReference type="EMBL" id="JAEPBG010000010">
    <property type="protein sequence ID" value="MBK4737072.1"/>
    <property type="molecule type" value="Genomic_DNA"/>
</dbReference>
<dbReference type="InterPro" id="IPR013563">
    <property type="entry name" value="Oligopep_ABC_C"/>
</dbReference>
<keyword evidence="5" id="KW-0547">Nucleotide-binding</keyword>
<dbReference type="InterPro" id="IPR017871">
    <property type="entry name" value="ABC_transporter-like_CS"/>
</dbReference>
<dbReference type="Proteomes" id="UP000622890">
    <property type="component" value="Unassembled WGS sequence"/>
</dbReference>
<keyword evidence="7" id="KW-0472">Membrane</keyword>
<dbReference type="PROSITE" id="PS50893">
    <property type="entry name" value="ABC_TRANSPORTER_2"/>
    <property type="match status" value="1"/>
</dbReference>
<dbReference type="InterPro" id="IPR003593">
    <property type="entry name" value="AAA+_ATPase"/>
</dbReference>
<dbReference type="GO" id="GO:0016887">
    <property type="term" value="F:ATP hydrolysis activity"/>
    <property type="evidence" value="ECO:0007669"/>
    <property type="project" value="InterPro"/>
</dbReference>
<evidence type="ECO:0000256" key="1">
    <source>
        <dbReference type="ARBA" id="ARBA00004417"/>
    </source>
</evidence>